<accession>A0ACA9YF29</accession>
<gene>
    <name evidence="1" type="ORF">CLIB1444_15S02520</name>
</gene>
<dbReference type="Proteomes" id="UP001152531">
    <property type="component" value="Unassembled WGS sequence"/>
</dbReference>
<keyword evidence="2" id="KW-1185">Reference proteome</keyword>
<organism evidence="1 2">
    <name type="scientific">[Candida] jaroonii</name>
    <dbReference type="NCBI Taxonomy" id="467808"/>
    <lineage>
        <taxon>Eukaryota</taxon>
        <taxon>Fungi</taxon>
        <taxon>Dikarya</taxon>
        <taxon>Ascomycota</taxon>
        <taxon>Saccharomycotina</taxon>
        <taxon>Pichiomycetes</taxon>
        <taxon>Debaryomycetaceae</taxon>
        <taxon>Yamadazyma</taxon>
    </lineage>
</organism>
<name>A0ACA9YF29_9ASCO</name>
<evidence type="ECO:0000313" key="2">
    <source>
        <dbReference type="Proteomes" id="UP001152531"/>
    </source>
</evidence>
<reference evidence="1" key="1">
    <citation type="submission" date="2022-06" db="EMBL/GenBank/DDBJ databases">
        <authorList>
            <person name="Legras J.-L."/>
            <person name="Devillers H."/>
            <person name="Grondin C."/>
        </authorList>
    </citation>
    <scope>NUCLEOTIDE SEQUENCE</scope>
    <source>
        <strain evidence="1">CLIB 1444</strain>
    </source>
</reference>
<evidence type="ECO:0000313" key="1">
    <source>
        <dbReference type="EMBL" id="CAH6723494.1"/>
    </source>
</evidence>
<dbReference type="EMBL" id="CALSDN010000015">
    <property type="protein sequence ID" value="CAH6723494.1"/>
    <property type="molecule type" value="Genomic_DNA"/>
</dbReference>
<comment type="caution">
    <text evidence="1">The sequence shown here is derived from an EMBL/GenBank/DDBJ whole genome shotgun (WGS) entry which is preliminary data.</text>
</comment>
<proteinExistence type="predicted"/>
<sequence length="466" mass="52831">MEWRKNSTFQNPNYIQSPFSSPTNNRNQYYNANYSPISVIRNQPLLPPSFQDQAQINNDSQQNNEDFENQRFSYYMSSFPLYCCDWTTINEYDTECIALSSYKEGLNNKLHILHGLKYGKEATFEEDEDMINGSFENDNIEGFDFHKVSEIDIDYPVTNLQWDPMMSKYGLNERLATSSEVLRLYKVDHDSYDNNGDYQLVQTHYLTNNNSKAQKEMMTNPPVTSFDWNKVDNSIIITSSVDTTCTVWDLNRSISIDNQGHKVDSAAVKTQLIAHDSEVFDVKFLNDSTNLFASVGNDGSMRIFDLRSLEHSTIIYEPSNDVKIKSSNSSSYNSKALIKLDTSNIDQHYLATIGVNSDQIIIIDTRMPGVPVSILDGSFDGLTNTAINSIKWHPSSNFLLSGGDDCQSLVWDCNNLFQNKNDSSMIINSPVMAYQDNLEINNVCWRGGQGDWMGVVSGKGFQAVSI</sequence>
<protein>
    <submittedName>
        <fullName evidence="1">WD repeat-containing protein</fullName>
    </submittedName>
</protein>